<gene>
    <name evidence="2" type="ORF">PMIN01_13326</name>
</gene>
<dbReference type="Proteomes" id="UP000756921">
    <property type="component" value="Unassembled WGS sequence"/>
</dbReference>
<keyword evidence="3" id="KW-1185">Reference proteome</keyword>
<dbReference type="InterPro" id="IPR002921">
    <property type="entry name" value="Fungal_lipase-type"/>
</dbReference>
<dbReference type="OrthoDB" id="3791445at2759"/>
<dbReference type="Pfam" id="PF01764">
    <property type="entry name" value="Lipase_3"/>
    <property type="match status" value="1"/>
</dbReference>
<dbReference type="EMBL" id="WJXW01000019">
    <property type="protein sequence ID" value="KAF9728498.1"/>
    <property type="molecule type" value="Genomic_DNA"/>
</dbReference>
<dbReference type="AlphaFoldDB" id="A0A9P6KIN8"/>
<dbReference type="Gene3D" id="3.40.50.1820">
    <property type="entry name" value="alpha/beta hydrolase"/>
    <property type="match status" value="1"/>
</dbReference>
<feature type="domain" description="Fungal lipase-type" evidence="1">
    <location>
        <begin position="89"/>
        <end position="228"/>
    </location>
</feature>
<proteinExistence type="predicted"/>
<evidence type="ECO:0000313" key="2">
    <source>
        <dbReference type="EMBL" id="KAF9728498.1"/>
    </source>
</evidence>
<evidence type="ECO:0000313" key="3">
    <source>
        <dbReference type="Proteomes" id="UP000756921"/>
    </source>
</evidence>
<dbReference type="SUPFAM" id="SSF53474">
    <property type="entry name" value="alpha/beta-Hydrolases"/>
    <property type="match status" value="1"/>
</dbReference>
<reference evidence="2" key="1">
    <citation type="journal article" date="2020" name="Mol. Plant Microbe Interact.">
        <title>Genome Sequence of the Biocontrol Agent Coniothyrium minitans strain Conio (IMI 134523).</title>
        <authorList>
            <person name="Patel D."/>
            <person name="Shittu T.A."/>
            <person name="Baroncelli R."/>
            <person name="Muthumeenakshi S."/>
            <person name="Osborne T.H."/>
            <person name="Janganan T.K."/>
            <person name="Sreenivasaprasad S."/>
        </authorList>
    </citation>
    <scope>NUCLEOTIDE SEQUENCE</scope>
    <source>
        <strain evidence="2">Conio</strain>
    </source>
</reference>
<name>A0A9P6KIN8_9PLEO</name>
<evidence type="ECO:0000259" key="1">
    <source>
        <dbReference type="Pfam" id="PF01764"/>
    </source>
</evidence>
<sequence>MNGRQTSQQPPHTQLASILPACSIRATPAHIAATENEISPAAWPLIHLAAACSDEAYNGVTVSLATPSAALERIKISQHRTSSQSRVTVVAVAGTRGLKDWIVNLKNSASEPVGVLGGPRNLCHTGFLEAVKTLISPLALSLGAVEKGSILLFTGHSAGAAIGSLLYAHVKSIKTSPLAVTATGFETVYCIVFGAPPISTIPLPVHHDERSNHQGSLFLSLINDGDPIIKADIRLAPFRPHSLLIGRSWDNRAMEPGSGIAAKLGSRLFANSGTLFSMRVESATLPQISIRVTDNKELDEDGVTTWIVHIMKIYRKRIATLLANACPPYYGFHESSVTRFISPYFMTRTDFSMSRRKMAPPSFAEDRRTGRLAGASSPPFAGFSSTAPFHVPGPIEAKSISSKPYCSRRQPLRECHGAVHPTLPPLVLAAPSGDQENVDVSVRVHIPYWPQADPNFVPRGLSYLFALRNEFAYIKRLAQTTSVSYLLDAEYEQVRMNVQVPLNLRWVPREERFNESLFERNIRRHPWLSSSSAQGAIEGLKKLAEGWFVDGL</sequence>
<accession>A0A9P6KIN8</accession>
<protein>
    <submittedName>
        <fullName evidence="2">Lipase class 3</fullName>
    </submittedName>
</protein>
<organism evidence="2 3">
    <name type="scientific">Paraphaeosphaeria minitans</name>
    <dbReference type="NCBI Taxonomy" id="565426"/>
    <lineage>
        <taxon>Eukaryota</taxon>
        <taxon>Fungi</taxon>
        <taxon>Dikarya</taxon>
        <taxon>Ascomycota</taxon>
        <taxon>Pezizomycotina</taxon>
        <taxon>Dothideomycetes</taxon>
        <taxon>Pleosporomycetidae</taxon>
        <taxon>Pleosporales</taxon>
        <taxon>Massarineae</taxon>
        <taxon>Didymosphaeriaceae</taxon>
        <taxon>Paraphaeosphaeria</taxon>
    </lineage>
</organism>
<comment type="caution">
    <text evidence="2">The sequence shown here is derived from an EMBL/GenBank/DDBJ whole genome shotgun (WGS) entry which is preliminary data.</text>
</comment>
<dbReference type="GO" id="GO:0006629">
    <property type="term" value="P:lipid metabolic process"/>
    <property type="evidence" value="ECO:0007669"/>
    <property type="project" value="InterPro"/>
</dbReference>
<dbReference type="InterPro" id="IPR029058">
    <property type="entry name" value="AB_hydrolase_fold"/>
</dbReference>